<evidence type="ECO:0000313" key="1">
    <source>
        <dbReference type="EMBL" id="KAG0483810.1"/>
    </source>
</evidence>
<dbReference type="InterPro" id="IPR032675">
    <property type="entry name" value="LRR_dom_sf"/>
</dbReference>
<organism evidence="1 2">
    <name type="scientific">Vanilla planifolia</name>
    <name type="common">Vanilla</name>
    <dbReference type="NCBI Taxonomy" id="51239"/>
    <lineage>
        <taxon>Eukaryota</taxon>
        <taxon>Viridiplantae</taxon>
        <taxon>Streptophyta</taxon>
        <taxon>Embryophyta</taxon>
        <taxon>Tracheophyta</taxon>
        <taxon>Spermatophyta</taxon>
        <taxon>Magnoliopsida</taxon>
        <taxon>Liliopsida</taxon>
        <taxon>Asparagales</taxon>
        <taxon>Orchidaceae</taxon>
        <taxon>Vanilloideae</taxon>
        <taxon>Vanilleae</taxon>
        <taxon>Vanilla</taxon>
    </lineage>
</organism>
<dbReference type="PANTHER" id="PTHR47679">
    <property type="entry name" value="PROTEIN TORNADO 1"/>
    <property type="match status" value="1"/>
</dbReference>
<comment type="caution">
    <text evidence="1">The sequence shown here is derived from an EMBL/GenBank/DDBJ whole genome shotgun (WGS) entry which is preliminary data.</text>
</comment>
<reference evidence="1 2" key="1">
    <citation type="journal article" date="2020" name="Nat. Food">
        <title>A phased Vanilla planifolia genome enables genetic improvement of flavour and production.</title>
        <authorList>
            <person name="Hasing T."/>
            <person name="Tang H."/>
            <person name="Brym M."/>
            <person name="Khazi F."/>
            <person name="Huang T."/>
            <person name="Chambers A.H."/>
        </authorList>
    </citation>
    <scope>NUCLEOTIDE SEQUENCE [LARGE SCALE GENOMIC DNA]</scope>
    <source>
        <tissue evidence="1">Leaf</tissue>
    </source>
</reference>
<sequence>MSGNVNIQNISLFHSHSSSSSYQENENSLSINISTRGNSSQEFCQVFSTLAAQGSRCSLTNLAFYDVNWEQKPLYSFGSLLDNNSSIKDVEFHRNVFGTKALLDLSHILGRNKRIRGIIFSACQLESIGAGLIASALTKNDSLEELQIWEDSVGSTGAEELSRMIEINSTLKLLLIFDKQSMTATPLLSAVLARNRNMEVHIWINDEAAKILK</sequence>
<dbReference type="Gene3D" id="3.80.10.10">
    <property type="entry name" value="Ribonuclease Inhibitor"/>
    <property type="match status" value="1"/>
</dbReference>
<dbReference type="AlphaFoldDB" id="A0A835R9C8"/>
<dbReference type="Proteomes" id="UP000639772">
    <property type="component" value="Unassembled WGS sequence"/>
</dbReference>
<dbReference type="EMBL" id="JADCNM010000005">
    <property type="protein sequence ID" value="KAG0483810.1"/>
    <property type="molecule type" value="Genomic_DNA"/>
</dbReference>
<dbReference type="SUPFAM" id="SSF52047">
    <property type="entry name" value="RNI-like"/>
    <property type="match status" value="1"/>
</dbReference>
<protein>
    <submittedName>
        <fullName evidence="1">Uncharacterized protein</fullName>
    </submittedName>
</protein>
<accession>A0A835R9C8</accession>
<dbReference type="OrthoDB" id="537968at2759"/>
<name>A0A835R9C8_VANPL</name>
<gene>
    <name evidence="1" type="ORF">HPP92_011894</name>
</gene>
<dbReference type="PANTHER" id="PTHR47679:SF1">
    <property type="entry name" value="PROTEIN TORNADO 1"/>
    <property type="match status" value="1"/>
</dbReference>
<evidence type="ECO:0000313" key="2">
    <source>
        <dbReference type="Proteomes" id="UP000639772"/>
    </source>
</evidence>
<proteinExistence type="predicted"/>